<dbReference type="InterPro" id="IPR036514">
    <property type="entry name" value="SGNH_hydro_sf"/>
</dbReference>
<gene>
    <name evidence="2" type="ORF">GCM10023226_02430</name>
</gene>
<dbReference type="PANTHER" id="PTHR37981">
    <property type="entry name" value="LIPASE 2"/>
    <property type="match status" value="1"/>
</dbReference>
<evidence type="ECO:0000313" key="2">
    <source>
        <dbReference type="EMBL" id="GAA4669548.1"/>
    </source>
</evidence>
<name>A0ABP8VSK6_9ACTN</name>
<dbReference type="EMBL" id="BAABIM010000001">
    <property type="protein sequence ID" value="GAA4669548.1"/>
    <property type="molecule type" value="Genomic_DNA"/>
</dbReference>
<dbReference type="PROSITE" id="PS51257">
    <property type="entry name" value="PROKAR_LIPOPROTEIN"/>
    <property type="match status" value="1"/>
</dbReference>
<organism evidence="2 3">
    <name type="scientific">Nocardioides nanhaiensis</name>
    <dbReference type="NCBI Taxonomy" id="1476871"/>
    <lineage>
        <taxon>Bacteria</taxon>
        <taxon>Bacillati</taxon>
        <taxon>Actinomycetota</taxon>
        <taxon>Actinomycetes</taxon>
        <taxon>Propionibacteriales</taxon>
        <taxon>Nocardioidaceae</taxon>
        <taxon>Nocardioides</taxon>
    </lineage>
</organism>
<dbReference type="GO" id="GO:0016787">
    <property type="term" value="F:hydrolase activity"/>
    <property type="evidence" value="ECO:0007669"/>
    <property type="project" value="UniProtKB-KW"/>
</dbReference>
<evidence type="ECO:0000259" key="1">
    <source>
        <dbReference type="Pfam" id="PF13472"/>
    </source>
</evidence>
<accession>A0ABP8VSK6</accession>
<sequence>MSKPWSMGRRGLHLRAVELRVVGLLAVGALALGACSTTEEQSEPQGGPAAEDTASAAVDTPAVDPFVYVALGDSYTAAHGVPTTSFKDGCRQSDRNYPTIVGERLAAQGVAVEVVDASCSGAATIHMERERDAGGSSLVPAQFDSLREDADLVTLSIGYNDFRLFHTMFGRCAVMRRVDPQGSPCRDLLVRPSGFDLLEKRVEVVGRRVAGVVRGIRERAPQAQILVVSYPHLVPEEGTCPERIPLAPGDYPYVRGVNTRMAQVLETAAGAVENAGYVDVTGASEGHDACSEDAWMGGVDPMANRGTPFHPFAVEQRAVAGLVLQQVDVGA</sequence>
<proteinExistence type="predicted"/>
<protein>
    <submittedName>
        <fullName evidence="2">SGNH/GDSL hydrolase family protein</fullName>
    </submittedName>
</protein>
<dbReference type="CDD" id="cd01823">
    <property type="entry name" value="SEST_like"/>
    <property type="match status" value="1"/>
</dbReference>
<dbReference type="PANTHER" id="PTHR37981:SF1">
    <property type="entry name" value="SGNH HYDROLASE-TYPE ESTERASE DOMAIN-CONTAINING PROTEIN"/>
    <property type="match status" value="1"/>
</dbReference>
<dbReference type="Gene3D" id="3.40.50.1110">
    <property type="entry name" value="SGNH hydrolase"/>
    <property type="match status" value="1"/>
</dbReference>
<comment type="caution">
    <text evidence="2">The sequence shown here is derived from an EMBL/GenBank/DDBJ whole genome shotgun (WGS) entry which is preliminary data.</text>
</comment>
<keyword evidence="3" id="KW-1185">Reference proteome</keyword>
<reference evidence="3" key="1">
    <citation type="journal article" date="2019" name="Int. J. Syst. Evol. Microbiol.">
        <title>The Global Catalogue of Microorganisms (GCM) 10K type strain sequencing project: providing services to taxonomists for standard genome sequencing and annotation.</title>
        <authorList>
            <consortium name="The Broad Institute Genomics Platform"/>
            <consortium name="The Broad Institute Genome Sequencing Center for Infectious Disease"/>
            <person name="Wu L."/>
            <person name="Ma J."/>
        </authorList>
    </citation>
    <scope>NUCLEOTIDE SEQUENCE [LARGE SCALE GENOMIC DNA]</scope>
    <source>
        <strain evidence="3">JCM 18127</strain>
    </source>
</reference>
<evidence type="ECO:0000313" key="3">
    <source>
        <dbReference type="Proteomes" id="UP001500621"/>
    </source>
</evidence>
<dbReference type="Pfam" id="PF13472">
    <property type="entry name" value="Lipase_GDSL_2"/>
    <property type="match status" value="1"/>
</dbReference>
<dbReference type="Proteomes" id="UP001500621">
    <property type="component" value="Unassembled WGS sequence"/>
</dbReference>
<dbReference type="InterPro" id="IPR013830">
    <property type="entry name" value="SGNH_hydro"/>
</dbReference>
<dbReference type="SUPFAM" id="SSF52266">
    <property type="entry name" value="SGNH hydrolase"/>
    <property type="match status" value="1"/>
</dbReference>
<feature type="domain" description="SGNH hydrolase-type esterase" evidence="1">
    <location>
        <begin position="70"/>
        <end position="311"/>
    </location>
</feature>
<dbReference type="RefSeq" id="WP_345262221.1">
    <property type="nucleotide sequence ID" value="NZ_BAABIM010000001.1"/>
</dbReference>
<dbReference type="InterPro" id="IPR037460">
    <property type="entry name" value="SEST-like"/>
</dbReference>
<keyword evidence="2" id="KW-0378">Hydrolase</keyword>